<keyword evidence="6 12" id="KW-0067">ATP-binding</keyword>
<comment type="subcellular location">
    <subcellularLocation>
        <location evidence="1">Cell membrane</location>
        <topology evidence="1">Multi-pass membrane protein</topology>
    </subcellularLocation>
</comment>
<dbReference type="InterPro" id="IPR017871">
    <property type="entry name" value="ABC_transporter-like_CS"/>
</dbReference>
<dbReference type="EMBL" id="BQKC01000001">
    <property type="protein sequence ID" value="GJM55802.1"/>
    <property type="molecule type" value="Genomic_DNA"/>
</dbReference>
<dbReference type="FunFam" id="3.40.50.300:FF:000854">
    <property type="entry name" value="Multidrug ABC transporter ATP-binding protein"/>
    <property type="match status" value="1"/>
</dbReference>
<keyword evidence="4 9" id="KW-0812">Transmembrane</keyword>
<keyword evidence="13" id="KW-1185">Reference proteome</keyword>
<dbReference type="AlphaFoldDB" id="A0AAV5B3W7"/>
<feature type="transmembrane region" description="Helical" evidence="9">
    <location>
        <begin position="55"/>
        <end position="78"/>
    </location>
</feature>
<protein>
    <submittedName>
        <fullName evidence="12">Multidrug ABC transporter ATP-binding protein</fullName>
    </submittedName>
</protein>
<keyword evidence="2" id="KW-0813">Transport</keyword>
<dbReference type="PROSITE" id="PS50929">
    <property type="entry name" value="ABC_TM1F"/>
    <property type="match status" value="1"/>
</dbReference>
<dbReference type="GO" id="GO:0005886">
    <property type="term" value="C:plasma membrane"/>
    <property type="evidence" value="ECO:0007669"/>
    <property type="project" value="UniProtKB-SubCell"/>
</dbReference>
<sequence>MRLILHFLKPYRLKFLLICLLLSVDVVGTLAIPTVAARVLNLGTAHASFSLLVEAGLQMSLVALVTGVATTAAAALCAELCTSVGRDIRCALYAKSMRLSVYDFRHFGVASVTTRTSSDVTTVQTLLTQAILMVVPVPLMAVAALVMTFSVDVTAGWFLVASIAVLMVVVGAILRSVSPLFTRLQKQLDAMTQVLLENLSGVRVVRAFNRQRHENGRLDASFAAYAETAIKANKLFTNVDGFQYVVMNVFVIAVYWTSGARIAVGELGIGDITALVEYAIMVLMYILMAQFVFIMVPRALECASRIQEVLDYAPEIDDLPDAVDRPSPEEGVPTLRFSRVRFRYQDAQEDALTGIDLECWPGTTTAIIGGTGSGKSTIASLIMRFNEVTQGSLELDSVDVRHLTQRALRGRIGYVQQKAWLASGTIAENLRWERADATDDELWHALEVAQAADFVRGLPEGLDAPVAQGGSNFSGGQRQRLAIARALVARSELYVFDDSFSALDFKTDAALRAALAGETAEAAVLIIAQRVSTIRHADQILVIDEGRPVGLGTHDELMAACPVYREIVASQTKQGVLS</sequence>
<dbReference type="InterPro" id="IPR036640">
    <property type="entry name" value="ABC1_TM_sf"/>
</dbReference>
<dbReference type="PANTHER" id="PTHR43394:SF1">
    <property type="entry name" value="ATP-BINDING CASSETTE SUB-FAMILY B MEMBER 10, MITOCHONDRIAL"/>
    <property type="match status" value="1"/>
</dbReference>
<evidence type="ECO:0000256" key="9">
    <source>
        <dbReference type="SAM" id="Phobius"/>
    </source>
</evidence>
<dbReference type="SUPFAM" id="SSF90123">
    <property type="entry name" value="ABC transporter transmembrane region"/>
    <property type="match status" value="1"/>
</dbReference>
<dbReference type="Gene3D" id="1.20.1560.10">
    <property type="entry name" value="ABC transporter type 1, transmembrane domain"/>
    <property type="match status" value="1"/>
</dbReference>
<keyword evidence="8 9" id="KW-0472">Membrane</keyword>
<proteinExistence type="predicted"/>
<accession>A0AAV5B3W7</accession>
<dbReference type="InterPro" id="IPR003593">
    <property type="entry name" value="AAA+_ATPase"/>
</dbReference>
<evidence type="ECO:0000256" key="5">
    <source>
        <dbReference type="ARBA" id="ARBA00022741"/>
    </source>
</evidence>
<reference evidence="12" key="1">
    <citation type="journal article" date="2022" name="Int. J. Syst. Evol. Microbiol.">
        <title>Granulimonas faecalis gen. nov., sp. nov., and Leptogranulimonas caecicola gen. nov., sp. nov., novel lactate-producing Atopobiaceae bacteria isolated from mouse intestines, and an emended description of the family Atopobiaceae.</title>
        <authorList>
            <person name="Morinaga K."/>
            <person name="Kusada H."/>
            <person name="Sakamoto S."/>
            <person name="Murakami T."/>
            <person name="Toyoda A."/>
            <person name="Mori H."/>
            <person name="Meng X.Y."/>
            <person name="Takashino M."/>
            <person name="Murotomi K."/>
            <person name="Tamaki H."/>
        </authorList>
    </citation>
    <scope>NUCLEOTIDE SEQUENCE</scope>
    <source>
        <strain evidence="12">OPF53</strain>
    </source>
</reference>
<dbReference type="RefSeq" id="WP_135978347.1">
    <property type="nucleotide sequence ID" value="NZ_BQKC01000001.1"/>
</dbReference>
<organism evidence="12 13">
    <name type="scientific">Granulimonas faecalis</name>
    <dbReference type="NCBI Taxonomy" id="2894155"/>
    <lineage>
        <taxon>Bacteria</taxon>
        <taxon>Bacillati</taxon>
        <taxon>Actinomycetota</taxon>
        <taxon>Coriobacteriia</taxon>
        <taxon>Coriobacteriales</taxon>
        <taxon>Kribbibacteriaceae</taxon>
        <taxon>Granulimonas</taxon>
    </lineage>
</organism>
<dbReference type="Proteomes" id="UP001055025">
    <property type="component" value="Unassembled WGS sequence"/>
</dbReference>
<evidence type="ECO:0000256" key="2">
    <source>
        <dbReference type="ARBA" id="ARBA00022448"/>
    </source>
</evidence>
<evidence type="ECO:0000256" key="4">
    <source>
        <dbReference type="ARBA" id="ARBA00022692"/>
    </source>
</evidence>
<evidence type="ECO:0000313" key="12">
    <source>
        <dbReference type="EMBL" id="GJM55802.1"/>
    </source>
</evidence>
<gene>
    <name evidence="12" type="ORF">ATOP_14570</name>
</gene>
<evidence type="ECO:0000256" key="3">
    <source>
        <dbReference type="ARBA" id="ARBA00022475"/>
    </source>
</evidence>
<comment type="caution">
    <text evidence="12">The sequence shown here is derived from an EMBL/GenBank/DDBJ whole genome shotgun (WGS) entry which is preliminary data.</text>
</comment>
<dbReference type="SMART" id="SM00382">
    <property type="entry name" value="AAA"/>
    <property type="match status" value="1"/>
</dbReference>
<dbReference type="InterPro" id="IPR027417">
    <property type="entry name" value="P-loop_NTPase"/>
</dbReference>
<dbReference type="Pfam" id="PF00664">
    <property type="entry name" value="ABC_membrane"/>
    <property type="match status" value="1"/>
</dbReference>
<feature type="transmembrane region" description="Helical" evidence="9">
    <location>
        <begin position="278"/>
        <end position="296"/>
    </location>
</feature>
<dbReference type="Gene3D" id="3.40.50.300">
    <property type="entry name" value="P-loop containing nucleotide triphosphate hydrolases"/>
    <property type="match status" value="1"/>
</dbReference>
<dbReference type="SUPFAM" id="SSF52540">
    <property type="entry name" value="P-loop containing nucleoside triphosphate hydrolases"/>
    <property type="match status" value="1"/>
</dbReference>
<evidence type="ECO:0000256" key="6">
    <source>
        <dbReference type="ARBA" id="ARBA00022840"/>
    </source>
</evidence>
<feature type="domain" description="ABC transporter" evidence="10">
    <location>
        <begin position="335"/>
        <end position="570"/>
    </location>
</feature>
<dbReference type="CDD" id="cd18548">
    <property type="entry name" value="ABC_6TM_Tm287_like"/>
    <property type="match status" value="1"/>
</dbReference>
<dbReference type="GO" id="GO:0016887">
    <property type="term" value="F:ATP hydrolysis activity"/>
    <property type="evidence" value="ECO:0007669"/>
    <property type="project" value="InterPro"/>
</dbReference>
<dbReference type="GO" id="GO:0015421">
    <property type="term" value="F:ABC-type oligopeptide transporter activity"/>
    <property type="evidence" value="ECO:0007669"/>
    <property type="project" value="TreeGrafter"/>
</dbReference>
<keyword evidence="7 9" id="KW-1133">Transmembrane helix</keyword>
<dbReference type="InterPro" id="IPR003439">
    <property type="entry name" value="ABC_transporter-like_ATP-bd"/>
</dbReference>
<evidence type="ECO:0000256" key="1">
    <source>
        <dbReference type="ARBA" id="ARBA00004651"/>
    </source>
</evidence>
<evidence type="ECO:0000256" key="7">
    <source>
        <dbReference type="ARBA" id="ARBA00022989"/>
    </source>
</evidence>
<evidence type="ECO:0000256" key="8">
    <source>
        <dbReference type="ARBA" id="ARBA00023136"/>
    </source>
</evidence>
<dbReference type="InterPro" id="IPR011527">
    <property type="entry name" value="ABC1_TM_dom"/>
</dbReference>
<evidence type="ECO:0000313" key="13">
    <source>
        <dbReference type="Proteomes" id="UP001055025"/>
    </source>
</evidence>
<feature type="domain" description="ABC transmembrane type-1" evidence="11">
    <location>
        <begin position="16"/>
        <end position="298"/>
    </location>
</feature>
<feature type="transmembrane region" description="Helical" evidence="9">
    <location>
        <begin position="157"/>
        <end position="177"/>
    </location>
</feature>
<dbReference type="PANTHER" id="PTHR43394">
    <property type="entry name" value="ATP-DEPENDENT PERMEASE MDL1, MITOCHONDRIAL"/>
    <property type="match status" value="1"/>
</dbReference>
<keyword evidence="3" id="KW-1003">Cell membrane</keyword>
<keyword evidence="5" id="KW-0547">Nucleotide-binding</keyword>
<dbReference type="GO" id="GO:0005524">
    <property type="term" value="F:ATP binding"/>
    <property type="evidence" value="ECO:0007669"/>
    <property type="project" value="UniProtKB-KW"/>
</dbReference>
<dbReference type="PROSITE" id="PS00211">
    <property type="entry name" value="ABC_TRANSPORTER_1"/>
    <property type="match status" value="1"/>
</dbReference>
<evidence type="ECO:0000259" key="10">
    <source>
        <dbReference type="PROSITE" id="PS50893"/>
    </source>
</evidence>
<name>A0AAV5B3W7_9ACTN</name>
<feature type="transmembrane region" description="Helical" evidence="9">
    <location>
        <begin position="130"/>
        <end position="151"/>
    </location>
</feature>
<dbReference type="Pfam" id="PF00005">
    <property type="entry name" value="ABC_tran"/>
    <property type="match status" value="1"/>
</dbReference>
<dbReference type="PROSITE" id="PS50893">
    <property type="entry name" value="ABC_TRANSPORTER_2"/>
    <property type="match status" value="1"/>
</dbReference>
<dbReference type="InterPro" id="IPR039421">
    <property type="entry name" value="Type_1_exporter"/>
</dbReference>
<feature type="transmembrane region" description="Helical" evidence="9">
    <location>
        <begin position="241"/>
        <end position="258"/>
    </location>
</feature>
<evidence type="ECO:0000259" key="11">
    <source>
        <dbReference type="PROSITE" id="PS50929"/>
    </source>
</evidence>